<dbReference type="Proteomes" id="UP001151081">
    <property type="component" value="Unassembled WGS sequence"/>
</dbReference>
<proteinExistence type="predicted"/>
<dbReference type="AlphaFoldDB" id="A0A9X3WYV8"/>
<dbReference type="SUPFAM" id="SSF48371">
    <property type="entry name" value="ARM repeat"/>
    <property type="match status" value="1"/>
</dbReference>
<dbReference type="RefSeq" id="WP_272418100.1">
    <property type="nucleotide sequence ID" value="NZ_JAGTJJ010000001.1"/>
</dbReference>
<sequence>MTYSPMFQRFVESVEGVDPKWREDVDMEAFRALDKDERREAEELLMRRLEDNDTRAPRTLAEVQCRGAVVPMQRAYPNVKGRMKVAIALALRDLEVSPAEPLIAEVIRSGDLDGGVPAVSAARGMNKPEIADALAWAALHHPDPNVRRSAGSILIYHSGATDDPLAWKLRPLYLPLGSDDMAVRRNAFREICKIAQFPPEMADS</sequence>
<evidence type="ECO:0008006" key="3">
    <source>
        <dbReference type="Google" id="ProtNLM"/>
    </source>
</evidence>
<reference evidence="1 2" key="1">
    <citation type="submission" date="2021-04" db="EMBL/GenBank/DDBJ databases">
        <title>Genome analysis of Polyangium sp.</title>
        <authorList>
            <person name="Li Y."/>
            <person name="Wang J."/>
        </authorList>
    </citation>
    <scope>NUCLEOTIDE SEQUENCE [LARGE SCALE GENOMIC DNA]</scope>
    <source>
        <strain evidence="1 2">SDU14</strain>
    </source>
</reference>
<organism evidence="1 2">
    <name type="scientific">Polyangium jinanense</name>
    <dbReference type="NCBI Taxonomy" id="2829994"/>
    <lineage>
        <taxon>Bacteria</taxon>
        <taxon>Pseudomonadati</taxon>
        <taxon>Myxococcota</taxon>
        <taxon>Polyangia</taxon>
        <taxon>Polyangiales</taxon>
        <taxon>Polyangiaceae</taxon>
        <taxon>Polyangium</taxon>
    </lineage>
</organism>
<dbReference type="InterPro" id="IPR016024">
    <property type="entry name" value="ARM-type_fold"/>
</dbReference>
<gene>
    <name evidence="1" type="ORF">KEG57_03170</name>
</gene>
<name>A0A9X3WYV8_9BACT</name>
<evidence type="ECO:0000313" key="1">
    <source>
        <dbReference type="EMBL" id="MDC3979485.1"/>
    </source>
</evidence>
<comment type="caution">
    <text evidence="1">The sequence shown here is derived from an EMBL/GenBank/DDBJ whole genome shotgun (WGS) entry which is preliminary data.</text>
</comment>
<keyword evidence="2" id="KW-1185">Reference proteome</keyword>
<dbReference type="InterPro" id="IPR011989">
    <property type="entry name" value="ARM-like"/>
</dbReference>
<dbReference type="EMBL" id="JAGTJJ010000001">
    <property type="protein sequence ID" value="MDC3979485.1"/>
    <property type="molecule type" value="Genomic_DNA"/>
</dbReference>
<evidence type="ECO:0000313" key="2">
    <source>
        <dbReference type="Proteomes" id="UP001151081"/>
    </source>
</evidence>
<accession>A0A9X3WYV8</accession>
<dbReference type="Gene3D" id="1.25.10.10">
    <property type="entry name" value="Leucine-rich Repeat Variant"/>
    <property type="match status" value="1"/>
</dbReference>
<protein>
    <recommendedName>
        <fullName evidence="3">HEAT repeat protein</fullName>
    </recommendedName>
</protein>